<feature type="coiled-coil region" evidence="1">
    <location>
        <begin position="202"/>
        <end position="236"/>
    </location>
</feature>
<evidence type="ECO:0000256" key="2">
    <source>
        <dbReference type="SAM" id="MobiDB-lite"/>
    </source>
</evidence>
<sequence>MAEKDTVTEAAHKDDGFWTHNIYDGEMQKHKSLAAAKSHADDSEEESVIHHVSGGTVQKTHRMKADGDGWESHTQNKGKTLDHKDLHEASAADTLKPGGGSGGGDTKAETLATFTSLLAQLGKDDLSKLFNDVQSQFGPNKAPGAEDKSAANRATVAMKPSDAVGKGAWKEDIDEMFGDDLTEDFKERAEVVFEAAVNTRVNLETARLEEEFEAKAAELEEQFEDALEEQTAAVLEDVTSKLDQYLDYCVEQWMEDNKLAIENSLRADIAEDFMEALRNVFAEHYITVPDEKIDIVAEMKAELDEIKAKLNETVDAKIALEAIIEEATKEAAFEEVSEGLAETQVEKLKTLAEGIDYSDADTYRKKLEIVKEQYFKTSKPATTTGLITEEIDGEDDTASGTTGYTAPGMNAYVQAIAKAVK</sequence>
<evidence type="ECO:0000256" key="1">
    <source>
        <dbReference type="SAM" id="Coils"/>
    </source>
</evidence>
<keyword evidence="1" id="KW-0175">Coiled coil</keyword>
<proteinExistence type="predicted"/>
<reference evidence="3" key="1">
    <citation type="submission" date="2020-04" db="EMBL/GenBank/DDBJ databases">
        <authorList>
            <person name="Chiriac C."/>
            <person name="Salcher M."/>
            <person name="Ghai R."/>
            <person name="Kavagutti S V."/>
        </authorList>
    </citation>
    <scope>NUCLEOTIDE SEQUENCE</scope>
</reference>
<dbReference type="InterPro" id="IPR057966">
    <property type="entry name" value="T4_SCAF"/>
</dbReference>
<name>A0A6J5M7W8_9CAUD</name>
<organism evidence="3">
    <name type="scientific">uncultured Caudovirales phage</name>
    <dbReference type="NCBI Taxonomy" id="2100421"/>
    <lineage>
        <taxon>Viruses</taxon>
        <taxon>Duplodnaviria</taxon>
        <taxon>Heunggongvirae</taxon>
        <taxon>Uroviricota</taxon>
        <taxon>Caudoviricetes</taxon>
        <taxon>Peduoviridae</taxon>
        <taxon>Maltschvirus</taxon>
        <taxon>Maltschvirus maltsch</taxon>
    </lineage>
</organism>
<feature type="coiled-coil region" evidence="1">
    <location>
        <begin position="296"/>
        <end position="330"/>
    </location>
</feature>
<protein>
    <submittedName>
        <fullName evidence="3">Prohead core protein</fullName>
    </submittedName>
</protein>
<gene>
    <name evidence="3" type="ORF">UFOVP447_39</name>
</gene>
<dbReference type="EMBL" id="LR796423">
    <property type="protein sequence ID" value="CAB4142788.1"/>
    <property type="molecule type" value="Genomic_DNA"/>
</dbReference>
<feature type="region of interest" description="Disordered" evidence="2">
    <location>
        <begin position="32"/>
        <end position="78"/>
    </location>
</feature>
<dbReference type="Pfam" id="PF25623">
    <property type="entry name" value="T4_CASP"/>
    <property type="match status" value="1"/>
</dbReference>
<evidence type="ECO:0000313" key="3">
    <source>
        <dbReference type="EMBL" id="CAB4142788.1"/>
    </source>
</evidence>
<accession>A0A6J5M7W8</accession>